<dbReference type="OMA" id="MAMMVHE"/>
<reference evidence="6" key="1">
    <citation type="journal article" date="2017" name="Nature">
        <title>The genome of Chenopodium quinoa.</title>
        <authorList>
            <person name="Jarvis D.E."/>
            <person name="Ho Y.S."/>
            <person name="Lightfoot D.J."/>
            <person name="Schmoeckel S.M."/>
            <person name="Li B."/>
            <person name="Borm T.J.A."/>
            <person name="Ohyanagi H."/>
            <person name="Mineta K."/>
            <person name="Michell C.T."/>
            <person name="Saber N."/>
            <person name="Kharbatia N.M."/>
            <person name="Rupper R.R."/>
            <person name="Sharp A.R."/>
            <person name="Dally N."/>
            <person name="Boughton B.A."/>
            <person name="Woo Y.H."/>
            <person name="Gao G."/>
            <person name="Schijlen E.G.W.M."/>
            <person name="Guo X."/>
            <person name="Momin A.A."/>
            <person name="Negrao S."/>
            <person name="Al-Babili S."/>
            <person name="Gehring C."/>
            <person name="Roessner U."/>
            <person name="Jung C."/>
            <person name="Murphy K."/>
            <person name="Arold S.T."/>
            <person name="Gojobori T."/>
            <person name="van der Linden C.G."/>
            <person name="van Loo E.N."/>
            <person name="Jellen E.N."/>
            <person name="Maughan P.J."/>
            <person name="Tester M."/>
        </authorList>
    </citation>
    <scope>NUCLEOTIDE SEQUENCE [LARGE SCALE GENOMIC DNA]</scope>
    <source>
        <strain evidence="6">cv. PI 614886</strain>
    </source>
</reference>
<keyword evidence="7" id="KW-1185">Reference proteome</keyword>
<dbReference type="PANTHER" id="PTHR48046">
    <property type="entry name" value="UDP-GLYCOSYLTRANSFERASE 72E1"/>
    <property type="match status" value="1"/>
</dbReference>
<dbReference type="Proteomes" id="UP000596660">
    <property type="component" value="Unplaced"/>
</dbReference>
<evidence type="ECO:0000256" key="4">
    <source>
        <dbReference type="RuleBase" id="RU003718"/>
    </source>
</evidence>
<organism evidence="6 7">
    <name type="scientific">Chenopodium quinoa</name>
    <name type="common">Quinoa</name>
    <dbReference type="NCBI Taxonomy" id="63459"/>
    <lineage>
        <taxon>Eukaryota</taxon>
        <taxon>Viridiplantae</taxon>
        <taxon>Streptophyta</taxon>
        <taxon>Embryophyta</taxon>
        <taxon>Tracheophyta</taxon>
        <taxon>Spermatophyta</taxon>
        <taxon>Magnoliopsida</taxon>
        <taxon>eudicotyledons</taxon>
        <taxon>Gunneridae</taxon>
        <taxon>Pentapetalae</taxon>
        <taxon>Caryophyllales</taxon>
        <taxon>Chenopodiaceae</taxon>
        <taxon>Chenopodioideae</taxon>
        <taxon>Atripliceae</taxon>
        <taxon>Chenopodium</taxon>
    </lineage>
</organism>
<comment type="similarity">
    <text evidence="1 4">Belongs to the UDP-glycosyltransferase family.</text>
</comment>
<dbReference type="PROSITE" id="PS00375">
    <property type="entry name" value="UDPGT"/>
    <property type="match status" value="1"/>
</dbReference>
<dbReference type="GeneID" id="110722845"/>
<keyword evidence="3 4" id="KW-0808">Transferase</keyword>
<reference evidence="6" key="2">
    <citation type="submission" date="2021-03" db="UniProtKB">
        <authorList>
            <consortium name="EnsemblPlants"/>
        </authorList>
    </citation>
    <scope>IDENTIFICATION</scope>
</reference>
<accession>A0A803KVX8</accession>
<name>A0A803KVX8_CHEQI</name>
<dbReference type="KEGG" id="cqi:110722845"/>
<dbReference type="SUPFAM" id="SSF53756">
    <property type="entry name" value="UDP-Glycosyltransferase/glycogen phosphorylase"/>
    <property type="match status" value="1"/>
</dbReference>
<protein>
    <recommendedName>
        <fullName evidence="5">Glycosyltransferase</fullName>
        <ecNumber evidence="5">2.4.1.-</ecNumber>
    </recommendedName>
</protein>
<dbReference type="Pfam" id="PF00201">
    <property type="entry name" value="UDPGT"/>
    <property type="match status" value="1"/>
</dbReference>
<evidence type="ECO:0000256" key="1">
    <source>
        <dbReference type="ARBA" id="ARBA00009995"/>
    </source>
</evidence>
<evidence type="ECO:0000313" key="6">
    <source>
        <dbReference type="EnsemblPlants" id="AUR62003186-RA:cds"/>
    </source>
</evidence>
<dbReference type="InterPro" id="IPR002213">
    <property type="entry name" value="UDP_glucos_trans"/>
</dbReference>
<dbReference type="Gramene" id="AUR62003186-RA">
    <property type="protein sequence ID" value="AUR62003186-RA:cds"/>
    <property type="gene ID" value="AUR62003186"/>
</dbReference>
<dbReference type="AlphaFoldDB" id="A0A803KVX8"/>
<dbReference type="EnsemblPlants" id="AUR62003186-RA">
    <property type="protein sequence ID" value="AUR62003186-RA:cds"/>
    <property type="gene ID" value="AUR62003186"/>
</dbReference>
<dbReference type="PANTHER" id="PTHR48046:SF1">
    <property type="entry name" value="GLYCOSYLTRANSFERASE-RELATED"/>
    <property type="match status" value="1"/>
</dbReference>
<gene>
    <name evidence="6" type="primary">LOC110722845</name>
</gene>
<dbReference type="FunFam" id="3.40.50.2000:FF:000056">
    <property type="entry name" value="Glycosyltransferase"/>
    <property type="match status" value="1"/>
</dbReference>
<keyword evidence="2 4" id="KW-0328">Glycosyltransferase</keyword>
<dbReference type="RefSeq" id="XP_021757841.1">
    <property type="nucleotide sequence ID" value="XM_021902149.1"/>
</dbReference>
<evidence type="ECO:0000256" key="5">
    <source>
        <dbReference type="RuleBase" id="RU362057"/>
    </source>
</evidence>
<dbReference type="EC" id="2.4.1.-" evidence="5"/>
<evidence type="ECO:0000256" key="2">
    <source>
        <dbReference type="ARBA" id="ARBA00022676"/>
    </source>
</evidence>
<sequence>MIPTKPHAALLASPGLGHLIPMVELANRLITHHDFHVTIFVVTMEPTASNKPIDLLPKQPYTSPTLYNLVVLPYVDSSAQMSPSDKIMTRLAIMMRGYVPSLRAELGSMKHNPTLLVVDLFGTEFLSLADEFDMVKYVYIPSNAWFLAMTICVPLLDKQAKHVGPLNIPGCKRVEYDDILDPIFDPENKDYDAYVRIALDLGTADGVLVNTWEHLESKTLFSLKNNKILREIFNKRVYPVGPLVRPVSLDYLGGELLEWLDDQPKESVLYVSFGSGGTLSSQQTTELAWGLEMSQQRFIWVLRPHIEHDGAGALFHAMDGQGQIISQYLPHGFLTRTHNLGKVIPMWAPQTEILAHKSIGGFLSHCGWNSTLESLVNGVPIIAWPLYAEQNMNAALVEEELGVVIRPKVLPTKGVLGREEIKKMIIKVMEDDDGIKMRVRAKEVQKYAKEAFTIEGSTLKSFSEIANTCENRLTDQRAKASIIN</sequence>
<dbReference type="InterPro" id="IPR035595">
    <property type="entry name" value="UDP_glycos_trans_CS"/>
</dbReference>
<dbReference type="CDD" id="cd03784">
    <property type="entry name" value="GT1_Gtf-like"/>
    <property type="match status" value="1"/>
</dbReference>
<evidence type="ECO:0000313" key="7">
    <source>
        <dbReference type="Proteomes" id="UP000596660"/>
    </source>
</evidence>
<dbReference type="OrthoDB" id="5835829at2759"/>
<dbReference type="Gene3D" id="3.40.50.2000">
    <property type="entry name" value="Glycogen Phosphorylase B"/>
    <property type="match status" value="2"/>
</dbReference>
<evidence type="ECO:0000256" key="3">
    <source>
        <dbReference type="ARBA" id="ARBA00022679"/>
    </source>
</evidence>
<dbReference type="GO" id="GO:0008194">
    <property type="term" value="F:UDP-glycosyltransferase activity"/>
    <property type="evidence" value="ECO:0007669"/>
    <property type="project" value="InterPro"/>
</dbReference>
<proteinExistence type="inferred from homology"/>